<reference evidence="2 3" key="1">
    <citation type="submission" date="2018-06" db="EMBL/GenBank/DDBJ databases">
        <title>Freshwater and sediment microbial communities from various areas in North America, analyzing microbe dynamics in response to fracking.</title>
        <authorList>
            <person name="Lamendella R."/>
        </authorList>
    </citation>
    <scope>NUCLEOTIDE SEQUENCE [LARGE SCALE GENOMIC DNA]</scope>
    <source>
        <strain evidence="2 3">17</strain>
    </source>
</reference>
<sequence length="30" mass="3382">MGVIMNREKFEGWLILAGSLFSILMLGELL</sequence>
<accession>A0AAX1PMJ4</accession>
<protein>
    <submittedName>
        <fullName evidence="2">Uncharacterized protein</fullName>
    </submittedName>
</protein>
<evidence type="ECO:0000313" key="3">
    <source>
        <dbReference type="Proteomes" id="UP000249422"/>
    </source>
</evidence>
<keyword evidence="1" id="KW-1133">Transmembrane helix</keyword>
<dbReference type="Proteomes" id="UP000249422">
    <property type="component" value="Unassembled WGS sequence"/>
</dbReference>
<keyword evidence="1" id="KW-0812">Transmembrane</keyword>
<organism evidence="2 3">
    <name type="scientific">Aeromonas salmonicida</name>
    <dbReference type="NCBI Taxonomy" id="645"/>
    <lineage>
        <taxon>Bacteria</taxon>
        <taxon>Pseudomonadati</taxon>
        <taxon>Pseudomonadota</taxon>
        <taxon>Gammaproteobacteria</taxon>
        <taxon>Aeromonadales</taxon>
        <taxon>Aeromonadaceae</taxon>
        <taxon>Aeromonas</taxon>
    </lineage>
</organism>
<feature type="transmembrane region" description="Helical" evidence="1">
    <location>
        <begin position="12"/>
        <end position="29"/>
    </location>
</feature>
<comment type="caution">
    <text evidence="2">The sequence shown here is derived from an EMBL/GenBank/DDBJ whole genome shotgun (WGS) entry which is preliminary data.</text>
</comment>
<proteinExistence type="predicted"/>
<gene>
    <name evidence="2" type="ORF">DEU50_101146</name>
</gene>
<keyword evidence="1" id="KW-0472">Membrane</keyword>
<name>A0AAX1PMJ4_AERSA</name>
<evidence type="ECO:0000313" key="2">
    <source>
        <dbReference type="EMBL" id="RAJ09418.1"/>
    </source>
</evidence>
<dbReference type="AlphaFoldDB" id="A0AAX1PMJ4"/>
<evidence type="ECO:0000256" key="1">
    <source>
        <dbReference type="SAM" id="Phobius"/>
    </source>
</evidence>
<dbReference type="EMBL" id="QLLM01000001">
    <property type="protein sequence ID" value="RAJ09418.1"/>
    <property type="molecule type" value="Genomic_DNA"/>
</dbReference>